<reference evidence="3" key="1">
    <citation type="journal article" date="2019" name="Curr. Biol.">
        <title>Genome Sequence of Striga asiatica Provides Insight into the Evolution of Plant Parasitism.</title>
        <authorList>
            <person name="Yoshida S."/>
            <person name="Kim S."/>
            <person name="Wafula E.K."/>
            <person name="Tanskanen J."/>
            <person name="Kim Y.M."/>
            <person name="Honaas L."/>
            <person name="Yang Z."/>
            <person name="Spallek T."/>
            <person name="Conn C.E."/>
            <person name="Ichihashi Y."/>
            <person name="Cheong K."/>
            <person name="Cui S."/>
            <person name="Der J.P."/>
            <person name="Gundlach H."/>
            <person name="Jiao Y."/>
            <person name="Hori C."/>
            <person name="Ishida J.K."/>
            <person name="Kasahara H."/>
            <person name="Kiba T."/>
            <person name="Kim M.S."/>
            <person name="Koo N."/>
            <person name="Laohavisit A."/>
            <person name="Lee Y.H."/>
            <person name="Lumba S."/>
            <person name="McCourt P."/>
            <person name="Mortimer J.C."/>
            <person name="Mutuku J.M."/>
            <person name="Nomura T."/>
            <person name="Sasaki-Sekimoto Y."/>
            <person name="Seto Y."/>
            <person name="Wang Y."/>
            <person name="Wakatake T."/>
            <person name="Sakakibara H."/>
            <person name="Demura T."/>
            <person name="Yamaguchi S."/>
            <person name="Yoneyama K."/>
            <person name="Manabe R.I."/>
            <person name="Nelson D.C."/>
            <person name="Schulman A.H."/>
            <person name="Timko M.P."/>
            <person name="dePamphilis C.W."/>
            <person name="Choi D."/>
            <person name="Shirasu K."/>
        </authorList>
    </citation>
    <scope>NUCLEOTIDE SEQUENCE [LARGE SCALE GENOMIC DNA]</scope>
    <source>
        <strain evidence="3">cv. UVA1</strain>
    </source>
</reference>
<organism evidence="2 3">
    <name type="scientific">Striga asiatica</name>
    <name type="common">Asiatic witchweed</name>
    <name type="synonym">Buchnera asiatica</name>
    <dbReference type="NCBI Taxonomy" id="4170"/>
    <lineage>
        <taxon>Eukaryota</taxon>
        <taxon>Viridiplantae</taxon>
        <taxon>Streptophyta</taxon>
        <taxon>Embryophyta</taxon>
        <taxon>Tracheophyta</taxon>
        <taxon>Spermatophyta</taxon>
        <taxon>Magnoliopsida</taxon>
        <taxon>eudicotyledons</taxon>
        <taxon>Gunneridae</taxon>
        <taxon>Pentapetalae</taxon>
        <taxon>asterids</taxon>
        <taxon>lamiids</taxon>
        <taxon>Lamiales</taxon>
        <taxon>Orobanchaceae</taxon>
        <taxon>Buchnereae</taxon>
        <taxon>Striga</taxon>
    </lineage>
</organism>
<accession>A0A5A7Q825</accession>
<sequence>MKLLEGPLRVRAKAKLTGVAELAFYTTKSTFNPSKPLRPRFIENNRLIGHSQAILCNLPKLGHTPQIHLRPILEGNDDVTPFPDKPGHNLDILNDIVREVAPVLARQPGYNRNPKVRESVPQIKRPENCGDSQRQPEEGEAQEEVRQEVAVVSSAVEKDRFFVLLPRGGGIGGRGGGGGCGIGRGRDVELGEWTGGPREGLCEEGFGDKVGGMVVGGGGGGDCGGGG</sequence>
<dbReference type="AlphaFoldDB" id="A0A5A7Q825"/>
<name>A0A5A7Q825_STRAF</name>
<feature type="region of interest" description="Disordered" evidence="1">
    <location>
        <begin position="108"/>
        <end position="144"/>
    </location>
</feature>
<protein>
    <submittedName>
        <fullName evidence="2">Uncharacterized protein</fullName>
    </submittedName>
</protein>
<proteinExistence type="predicted"/>
<comment type="caution">
    <text evidence="2">The sequence shown here is derived from an EMBL/GenBank/DDBJ whole genome shotgun (WGS) entry which is preliminary data.</text>
</comment>
<dbReference type="Proteomes" id="UP000325081">
    <property type="component" value="Unassembled WGS sequence"/>
</dbReference>
<gene>
    <name evidence="2" type="ORF">STAS_18157</name>
</gene>
<keyword evidence="3" id="KW-1185">Reference proteome</keyword>
<evidence type="ECO:0000313" key="3">
    <source>
        <dbReference type="Proteomes" id="UP000325081"/>
    </source>
</evidence>
<evidence type="ECO:0000313" key="2">
    <source>
        <dbReference type="EMBL" id="GER41433.1"/>
    </source>
</evidence>
<evidence type="ECO:0000256" key="1">
    <source>
        <dbReference type="SAM" id="MobiDB-lite"/>
    </source>
</evidence>
<dbReference type="OrthoDB" id="10628584at2759"/>
<dbReference type="EMBL" id="BKCP01006095">
    <property type="protein sequence ID" value="GER41433.1"/>
    <property type="molecule type" value="Genomic_DNA"/>
</dbReference>